<proteinExistence type="predicted"/>
<evidence type="ECO:0000313" key="2">
    <source>
        <dbReference type="Proteomes" id="UP000236291"/>
    </source>
</evidence>
<organism evidence="1 2">
    <name type="scientific">Trifolium pratense</name>
    <name type="common">Red clover</name>
    <dbReference type="NCBI Taxonomy" id="57577"/>
    <lineage>
        <taxon>Eukaryota</taxon>
        <taxon>Viridiplantae</taxon>
        <taxon>Streptophyta</taxon>
        <taxon>Embryophyta</taxon>
        <taxon>Tracheophyta</taxon>
        <taxon>Spermatophyta</taxon>
        <taxon>Magnoliopsida</taxon>
        <taxon>eudicotyledons</taxon>
        <taxon>Gunneridae</taxon>
        <taxon>Pentapetalae</taxon>
        <taxon>rosids</taxon>
        <taxon>fabids</taxon>
        <taxon>Fabales</taxon>
        <taxon>Fabaceae</taxon>
        <taxon>Papilionoideae</taxon>
        <taxon>50 kb inversion clade</taxon>
        <taxon>NPAAA clade</taxon>
        <taxon>Hologalegina</taxon>
        <taxon>IRL clade</taxon>
        <taxon>Trifolieae</taxon>
        <taxon>Trifolium</taxon>
    </lineage>
</organism>
<dbReference type="AlphaFoldDB" id="A0A2K3NJ53"/>
<evidence type="ECO:0000313" key="1">
    <source>
        <dbReference type="EMBL" id="PNY03029.1"/>
    </source>
</evidence>
<dbReference type="EMBL" id="ASHM01022121">
    <property type="protein sequence ID" value="PNY03029.1"/>
    <property type="molecule type" value="Genomic_DNA"/>
</dbReference>
<comment type="caution">
    <text evidence="1">The sequence shown here is derived from an EMBL/GenBank/DDBJ whole genome shotgun (WGS) entry which is preliminary data.</text>
</comment>
<accession>A0A2K3NJ53</accession>
<dbReference type="Proteomes" id="UP000236291">
    <property type="component" value="Unassembled WGS sequence"/>
</dbReference>
<protein>
    <submittedName>
        <fullName evidence="1">Uncharacterized protein</fullName>
    </submittedName>
</protein>
<reference evidence="1 2" key="1">
    <citation type="journal article" date="2014" name="Am. J. Bot.">
        <title>Genome assembly and annotation for red clover (Trifolium pratense; Fabaceae).</title>
        <authorList>
            <person name="Istvanek J."/>
            <person name="Jaros M."/>
            <person name="Krenek A."/>
            <person name="Repkova J."/>
        </authorList>
    </citation>
    <scope>NUCLEOTIDE SEQUENCE [LARGE SCALE GENOMIC DNA]</scope>
    <source>
        <strain evidence="2">cv. Tatra</strain>
        <tissue evidence="1">Young leaves</tissue>
    </source>
</reference>
<sequence>GEILAVAGGGSRGDQDLGVELDSEVYAIVES</sequence>
<feature type="non-terminal residue" evidence="1">
    <location>
        <position position="1"/>
    </location>
</feature>
<reference evidence="1 2" key="2">
    <citation type="journal article" date="2017" name="Front. Plant Sci.">
        <title>Gene Classification and Mining of Molecular Markers Useful in Red Clover (Trifolium pratense) Breeding.</title>
        <authorList>
            <person name="Istvanek J."/>
            <person name="Dluhosova J."/>
            <person name="Dluhos P."/>
            <person name="Patkova L."/>
            <person name="Nedelnik J."/>
            <person name="Repkova J."/>
        </authorList>
    </citation>
    <scope>NUCLEOTIDE SEQUENCE [LARGE SCALE GENOMIC DNA]</scope>
    <source>
        <strain evidence="2">cv. Tatra</strain>
        <tissue evidence="1">Young leaves</tissue>
    </source>
</reference>
<name>A0A2K3NJ53_TRIPR</name>
<gene>
    <name evidence="1" type="ORF">L195_g026352</name>
</gene>